<evidence type="ECO:0000256" key="5">
    <source>
        <dbReference type="SAM" id="MobiDB-lite"/>
    </source>
</evidence>
<accession>A0A5M9ZMS7</accession>
<keyword evidence="2" id="KW-0645">Protease</keyword>
<dbReference type="AlphaFoldDB" id="A0A5M9ZMS7"/>
<dbReference type="Proteomes" id="UP000410049">
    <property type="component" value="Unassembled WGS sequence"/>
</dbReference>
<dbReference type="Pfam" id="PF00877">
    <property type="entry name" value="NLPC_P60"/>
    <property type="match status" value="1"/>
</dbReference>
<evidence type="ECO:0000313" key="8">
    <source>
        <dbReference type="EMBL" id="KAA8828904.1"/>
    </source>
</evidence>
<dbReference type="SUPFAM" id="SSF54001">
    <property type="entry name" value="Cysteine proteinases"/>
    <property type="match status" value="1"/>
</dbReference>
<feature type="region of interest" description="Disordered" evidence="5">
    <location>
        <begin position="79"/>
        <end position="115"/>
    </location>
</feature>
<feature type="domain" description="NlpC/P60" evidence="7">
    <location>
        <begin position="126"/>
        <end position="242"/>
    </location>
</feature>
<feature type="compositionally biased region" description="Basic and acidic residues" evidence="5">
    <location>
        <begin position="85"/>
        <end position="97"/>
    </location>
</feature>
<evidence type="ECO:0000256" key="1">
    <source>
        <dbReference type="ARBA" id="ARBA00007074"/>
    </source>
</evidence>
<dbReference type="PANTHER" id="PTHR47053:SF1">
    <property type="entry name" value="MUREIN DD-ENDOPEPTIDASE MEPH-RELATED"/>
    <property type="match status" value="1"/>
</dbReference>
<sequence length="242" mass="24729">MMNVRQILSASAAVVVAATMFAGVAPSASAAGTADDSTVVSSRSFPKASAAKANLLAESTSTSVDDNANWGGIETLNVPQTQSQSEKDAEAAQKAADEASQAQTEAYAASRSEQRAEIPQIDLGSMNGGGADLAKFAMQFQGYPYVAAGNTPSGWDCSGFVQYVYAQFGISLPHSSGAQAAMGTPVASLAEAQPGDILANGIHAAIYIGNGMVINAMNPVQGTQIADVSVFGGNPYSIRRIL</sequence>
<dbReference type="InterPro" id="IPR051202">
    <property type="entry name" value="Peptidase_C40"/>
</dbReference>
<dbReference type="InterPro" id="IPR038765">
    <property type="entry name" value="Papain-like_cys_pep_sf"/>
</dbReference>
<dbReference type="InterPro" id="IPR006311">
    <property type="entry name" value="TAT_signal"/>
</dbReference>
<evidence type="ECO:0000256" key="2">
    <source>
        <dbReference type="ARBA" id="ARBA00022670"/>
    </source>
</evidence>
<dbReference type="RefSeq" id="WP_150378744.1">
    <property type="nucleotide sequence ID" value="NZ_RZUH01000002.1"/>
</dbReference>
<feature type="signal peptide" evidence="6">
    <location>
        <begin position="1"/>
        <end position="30"/>
    </location>
</feature>
<comment type="caution">
    <text evidence="8">The sequence shown here is derived from an EMBL/GenBank/DDBJ whole genome shotgun (WGS) entry which is preliminary data.</text>
</comment>
<protein>
    <submittedName>
        <fullName evidence="8">Peptidoglycan endopeptidase</fullName>
    </submittedName>
</protein>
<keyword evidence="6" id="KW-0732">Signal</keyword>
<comment type="similarity">
    <text evidence="1">Belongs to the peptidase C40 family.</text>
</comment>
<dbReference type="PANTHER" id="PTHR47053">
    <property type="entry name" value="MUREIN DD-ENDOPEPTIDASE MEPH-RELATED"/>
    <property type="match status" value="1"/>
</dbReference>
<dbReference type="Gene3D" id="3.90.1720.10">
    <property type="entry name" value="endopeptidase domain like (from Nostoc punctiforme)"/>
    <property type="match status" value="1"/>
</dbReference>
<dbReference type="GO" id="GO:0008234">
    <property type="term" value="F:cysteine-type peptidase activity"/>
    <property type="evidence" value="ECO:0007669"/>
    <property type="project" value="UniProtKB-KW"/>
</dbReference>
<name>A0A5M9ZMS7_9BIFI</name>
<dbReference type="GO" id="GO:0006508">
    <property type="term" value="P:proteolysis"/>
    <property type="evidence" value="ECO:0007669"/>
    <property type="project" value="UniProtKB-KW"/>
</dbReference>
<organism evidence="8 9">
    <name type="scientific">Bifidobacterium myosotis</name>
    <dbReference type="NCBI Taxonomy" id="1630166"/>
    <lineage>
        <taxon>Bacteria</taxon>
        <taxon>Bacillati</taxon>
        <taxon>Actinomycetota</taxon>
        <taxon>Actinomycetes</taxon>
        <taxon>Bifidobacteriales</taxon>
        <taxon>Bifidobacteriaceae</taxon>
        <taxon>Bifidobacterium</taxon>
    </lineage>
</organism>
<dbReference type="PROSITE" id="PS51318">
    <property type="entry name" value="TAT"/>
    <property type="match status" value="1"/>
</dbReference>
<dbReference type="EMBL" id="RZUH01000002">
    <property type="protein sequence ID" value="KAA8828904.1"/>
    <property type="molecule type" value="Genomic_DNA"/>
</dbReference>
<dbReference type="PROSITE" id="PS51935">
    <property type="entry name" value="NLPC_P60"/>
    <property type="match status" value="1"/>
</dbReference>
<evidence type="ECO:0000256" key="3">
    <source>
        <dbReference type="ARBA" id="ARBA00022801"/>
    </source>
</evidence>
<proteinExistence type="inferred from homology"/>
<keyword evidence="3" id="KW-0378">Hydrolase</keyword>
<reference evidence="8 9" key="1">
    <citation type="journal article" date="2019" name="Syst. Appl. Microbiol.">
        <title>Characterization of Bifidobacterium species in feaces of the Egyptian fruit bat: Description of B. vespertilionis sp. nov. and B. rousetti sp. nov.</title>
        <authorList>
            <person name="Modesto M."/>
            <person name="Satti M."/>
            <person name="Watanabe K."/>
            <person name="Puglisi E."/>
            <person name="Morelli L."/>
            <person name="Huang C.-H."/>
            <person name="Liou J.-S."/>
            <person name="Miyashita M."/>
            <person name="Tamura T."/>
            <person name="Saito S."/>
            <person name="Mori K."/>
            <person name="Huang L."/>
            <person name="Sciavilla P."/>
            <person name="Sandri C."/>
            <person name="Spiezio C."/>
            <person name="Vitali F."/>
            <person name="Cavalieri D."/>
            <person name="Perpetuini G."/>
            <person name="Tofalo R."/>
            <person name="Bonetti A."/>
            <person name="Arita M."/>
            <person name="Mattarelli P."/>
        </authorList>
    </citation>
    <scope>NUCLEOTIDE SEQUENCE [LARGE SCALE GENOMIC DNA]</scope>
    <source>
        <strain evidence="8 9">RST17</strain>
    </source>
</reference>
<gene>
    <name evidence="8" type="ORF">EMO91_02450</name>
</gene>
<feature type="chain" id="PRO_5024443663" evidence="6">
    <location>
        <begin position="31"/>
        <end position="242"/>
    </location>
</feature>
<evidence type="ECO:0000259" key="7">
    <source>
        <dbReference type="PROSITE" id="PS51935"/>
    </source>
</evidence>
<keyword evidence="4" id="KW-0788">Thiol protease</keyword>
<evidence type="ECO:0000256" key="4">
    <source>
        <dbReference type="ARBA" id="ARBA00022807"/>
    </source>
</evidence>
<dbReference type="InterPro" id="IPR000064">
    <property type="entry name" value="NLP_P60_dom"/>
</dbReference>
<evidence type="ECO:0000256" key="6">
    <source>
        <dbReference type="SAM" id="SignalP"/>
    </source>
</evidence>
<evidence type="ECO:0000313" key="9">
    <source>
        <dbReference type="Proteomes" id="UP000410049"/>
    </source>
</evidence>